<accession>A0A0C9LR02</accession>
<feature type="region of interest" description="Disordered" evidence="1">
    <location>
        <begin position="57"/>
        <end position="86"/>
    </location>
</feature>
<feature type="compositionally biased region" description="Acidic residues" evidence="1">
    <location>
        <begin position="74"/>
        <end position="86"/>
    </location>
</feature>
<dbReference type="AlphaFoldDB" id="A0A0C9LR02"/>
<proteinExistence type="predicted"/>
<keyword evidence="3" id="KW-1185">Reference proteome</keyword>
<evidence type="ECO:0000256" key="1">
    <source>
        <dbReference type="SAM" id="MobiDB-lite"/>
    </source>
</evidence>
<reference evidence="2" key="1">
    <citation type="submission" date="2014-09" db="EMBL/GenBank/DDBJ databases">
        <title>Draft genome sequence of an oleaginous Mucoromycotina fungus Mucor ambiguus NBRC6742.</title>
        <authorList>
            <person name="Takeda I."/>
            <person name="Yamane N."/>
            <person name="Morita T."/>
            <person name="Tamano K."/>
            <person name="Machida M."/>
            <person name="Baker S."/>
            <person name="Koike H."/>
        </authorList>
    </citation>
    <scope>NUCLEOTIDE SEQUENCE</scope>
    <source>
        <strain evidence="2">NBRC 6742</strain>
    </source>
</reference>
<sequence length="104" mass="11908">MVNGFGFIESLLVDLRNTNKLYQVSNENSMAKIISSQCRTKTTQIKSWITGVIEKDDDDDYEVDDGDSGRYNEYDNDNDEFDETDDDDLCSSCPLFKQKLPPFS</sequence>
<dbReference type="Proteomes" id="UP000053815">
    <property type="component" value="Unassembled WGS sequence"/>
</dbReference>
<evidence type="ECO:0000313" key="3">
    <source>
        <dbReference type="Proteomes" id="UP000053815"/>
    </source>
</evidence>
<gene>
    <name evidence="2" type="ORF">MAM1_0012d01255</name>
</gene>
<dbReference type="EMBL" id="DF836301">
    <property type="protein sequence ID" value="GAN01820.1"/>
    <property type="molecule type" value="Genomic_DNA"/>
</dbReference>
<organism evidence="2">
    <name type="scientific">Mucor ambiguus</name>
    <dbReference type="NCBI Taxonomy" id="91626"/>
    <lineage>
        <taxon>Eukaryota</taxon>
        <taxon>Fungi</taxon>
        <taxon>Fungi incertae sedis</taxon>
        <taxon>Mucoromycota</taxon>
        <taxon>Mucoromycotina</taxon>
        <taxon>Mucoromycetes</taxon>
        <taxon>Mucorales</taxon>
        <taxon>Mucorineae</taxon>
        <taxon>Mucoraceae</taxon>
        <taxon>Mucor</taxon>
    </lineage>
</organism>
<protein>
    <submittedName>
        <fullName evidence="2">Uncharacterized protein</fullName>
    </submittedName>
</protein>
<feature type="compositionally biased region" description="Acidic residues" evidence="1">
    <location>
        <begin position="57"/>
        <end position="66"/>
    </location>
</feature>
<name>A0A0C9LR02_9FUNG</name>
<evidence type="ECO:0000313" key="2">
    <source>
        <dbReference type="EMBL" id="GAN01820.1"/>
    </source>
</evidence>